<evidence type="ECO:0000313" key="3">
    <source>
        <dbReference type="Proteomes" id="UP001465976"/>
    </source>
</evidence>
<reference evidence="2 3" key="1">
    <citation type="submission" date="2024-02" db="EMBL/GenBank/DDBJ databases">
        <title>A draft genome for the cacao thread blight pathogen Marasmius crinis-equi.</title>
        <authorList>
            <person name="Cohen S.P."/>
            <person name="Baruah I.K."/>
            <person name="Amoako-Attah I."/>
            <person name="Bukari Y."/>
            <person name="Meinhardt L.W."/>
            <person name="Bailey B.A."/>
        </authorList>
    </citation>
    <scope>NUCLEOTIDE SEQUENCE [LARGE SCALE GENOMIC DNA]</scope>
    <source>
        <strain evidence="2 3">GH-76</strain>
    </source>
</reference>
<accession>A0ABR3G227</accession>
<organism evidence="2 3">
    <name type="scientific">Marasmius crinis-equi</name>
    <dbReference type="NCBI Taxonomy" id="585013"/>
    <lineage>
        <taxon>Eukaryota</taxon>
        <taxon>Fungi</taxon>
        <taxon>Dikarya</taxon>
        <taxon>Basidiomycota</taxon>
        <taxon>Agaricomycotina</taxon>
        <taxon>Agaricomycetes</taxon>
        <taxon>Agaricomycetidae</taxon>
        <taxon>Agaricales</taxon>
        <taxon>Marasmiineae</taxon>
        <taxon>Marasmiaceae</taxon>
        <taxon>Marasmius</taxon>
    </lineage>
</organism>
<dbReference type="Proteomes" id="UP001465976">
    <property type="component" value="Unassembled WGS sequence"/>
</dbReference>
<proteinExistence type="predicted"/>
<evidence type="ECO:0000313" key="2">
    <source>
        <dbReference type="EMBL" id="KAL0581892.1"/>
    </source>
</evidence>
<feature type="region of interest" description="Disordered" evidence="1">
    <location>
        <begin position="50"/>
        <end position="97"/>
    </location>
</feature>
<name>A0ABR3G227_9AGAR</name>
<gene>
    <name evidence="2" type="ORF">V5O48_000121</name>
</gene>
<comment type="caution">
    <text evidence="2">The sequence shown here is derived from an EMBL/GenBank/DDBJ whole genome shotgun (WGS) entry which is preliminary data.</text>
</comment>
<evidence type="ECO:0000256" key="1">
    <source>
        <dbReference type="SAM" id="MobiDB-lite"/>
    </source>
</evidence>
<keyword evidence="3" id="KW-1185">Reference proteome</keyword>
<dbReference type="EMBL" id="JBAHYK010000002">
    <property type="protein sequence ID" value="KAL0581892.1"/>
    <property type="molecule type" value="Genomic_DNA"/>
</dbReference>
<sequence>MASTRLAPPHKTNIDYSVAAAERIKRSHSPDIFTDCKRIRETPDNVKCLVDTEEQPREKGDAASIDGSSEGDADRTMVDDEMPNHGHRIPTITQPPEDEIDRTHFHFAACPRCSPMAFGPPFSPATLERASTVARLRALLYSTTRKYQLQQVECNLELAEVVKERDQLRAQLYELTQTEVSVKEEIS</sequence>
<feature type="compositionally biased region" description="Basic and acidic residues" evidence="1">
    <location>
        <begin position="72"/>
        <end position="84"/>
    </location>
</feature>
<protein>
    <submittedName>
        <fullName evidence="2">Uncharacterized protein</fullName>
    </submittedName>
</protein>